<dbReference type="GeneID" id="39587117"/>
<feature type="compositionally biased region" description="Polar residues" evidence="1">
    <location>
        <begin position="424"/>
        <end position="437"/>
    </location>
</feature>
<dbReference type="AlphaFoldDB" id="A0A427XGY1"/>
<feature type="compositionally biased region" description="Low complexity" evidence="1">
    <location>
        <begin position="438"/>
        <end position="460"/>
    </location>
</feature>
<keyword evidence="3" id="KW-1185">Reference proteome</keyword>
<protein>
    <submittedName>
        <fullName evidence="2">Uncharacterized protein</fullName>
    </submittedName>
</protein>
<reference evidence="2 3" key="1">
    <citation type="submission" date="2018-11" db="EMBL/GenBank/DDBJ databases">
        <title>Genome sequence of Apiotrichum porosum DSM 27194.</title>
        <authorList>
            <person name="Aliyu H."/>
            <person name="Gorte O."/>
            <person name="Ochsenreither K."/>
        </authorList>
    </citation>
    <scope>NUCLEOTIDE SEQUENCE [LARGE SCALE GENOMIC DNA]</scope>
    <source>
        <strain evidence="2 3">DSM 27194</strain>
    </source>
</reference>
<dbReference type="RefSeq" id="XP_028473265.1">
    <property type="nucleotide sequence ID" value="XM_028618309.1"/>
</dbReference>
<feature type="compositionally biased region" description="Basic residues" evidence="1">
    <location>
        <begin position="490"/>
        <end position="502"/>
    </location>
</feature>
<accession>A0A427XGY1</accession>
<feature type="compositionally biased region" description="Low complexity" evidence="1">
    <location>
        <begin position="480"/>
        <end position="489"/>
    </location>
</feature>
<dbReference type="Proteomes" id="UP000279236">
    <property type="component" value="Unassembled WGS sequence"/>
</dbReference>
<sequence length="582" mass="64792">MGYGYAYPAGDFSRVRSATPRPDGIGRRILSTFGSRRLPDDPSKPSRPTISSVFSHIHNHSRIRPIYPVSSVSKYIHSRDRGPLTKPADNLFGYLAHSDVPRWPWREAGGTLGSGRGNNFEYIQRKLAAEQHHGTRALVKWRQPDWWRSHLRERLDRDVPKTPVDVAIRRRDHFALEAKGFEVGAPIEDGKWGRLTPTALSVLHILRAGSTAFNWELVAPQGVRNPSNGLVDGYASLALTDGLYTLMVVMLRPPGFVDFGVMREFTSPRTPWTEQWRSEEQMQAVLLQAQMYDECTQHATRYVSTRHFILTTIKFWAFGTFTPGYSEGVVSPVVGRQASRLSVMQCLVGWILDAWDANAMEIERGPEVIAHLKKIKEDKERAERERGRAREKADKSLSNKFSNDFSTALAAAATTNGVDPPPKVSTSTLQPKQGASRTNVHSHVNASNSSSKPSTGGSSVNKDEVLPRTSSSSRHHHSHSQSQAQPQSQPHHHHHHHRHQGHQRTQSYPSGPGPGQGMPPPMGVPPQQVVNVVPVPVGIDFGPQYQQVPYGVAVPGTYPTPKPYWGGPMPPPQFTNGYWVSR</sequence>
<organism evidence="2 3">
    <name type="scientific">Apiotrichum porosum</name>
    <dbReference type="NCBI Taxonomy" id="105984"/>
    <lineage>
        <taxon>Eukaryota</taxon>
        <taxon>Fungi</taxon>
        <taxon>Dikarya</taxon>
        <taxon>Basidiomycota</taxon>
        <taxon>Agaricomycotina</taxon>
        <taxon>Tremellomycetes</taxon>
        <taxon>Trichosporonales</taxon>
        <taxon>Trichosporonaceae</taxon>
        <taxon>Apiotrichum</taxon>
    </lineage>
</organism>
<evidence type="ECO:0000313" key="2">
    <source>
        <dbReference type="EMBL" id="RSH78118.1"/>
    </source>
</evidence>
<feature type="compositionally biased region" description="Basic and acidic residues" evidence="1">
    <location>
        <begin position="378"/>
        <end position="397"/>
    </location>
</feature>
<name>A0A427XGY1_9TREE</name>
<feature type="region of interest" description="Disordered" evidence="1">
    <location>
        <begin position="414"/>
        <end position="527"/>
    </location>
</feature>
<evidence type="ECO:0000256" key="1">
    <source>
        <dbReference type="SAM" id="MobiDB-lite"/>
    </source>
</evidence>
<evidence type="ECO:0000313" key="3">
    <source>
        <dbReference type="Proteomes" id="UP000279236"/>
    </source>
</evidence>
<dbReference type="EMBL" id="RSCE01000013">
    <property type="protein sequence ID" value="RSH78118.1"/>
    <property type="molecule type" value="Genomic_DNA"/>
</dbReference>
<dbReference type="OrthoDB" id="2563678at2759"/>
<gene>
    <name evidence="2" type="ORF">EHS24_002574</name>
</gene>
<feature type="region of interest" description="Disordered" evidence="1">
    <location>
        <begin position="378"/>
        <end position="399"/>
    </location>
</feature>
<proteinExistence type="predicted"/>
<comment type="caution">
    <text evidence="2">The sequence shown here is derived from an EMBL/GenBank/DDBJ whole genome shotgun (WGS) entry which is preliminary data.</text>
</comment>